<dbReference type="Gene3D" id="2.30.40.10">
    <property type="entry name" value="Urease, subunit C, domain 1"/>
    <property type="match status" value="1"/>
</dbReference>
<gene>
    <name evidence="2" type="ORF">MNBD_BACTEROID03-203</name>
</gene>
<feature type="domain" description="Amidohydrolase-related" evidence="1">
    <location>
        <begin position="17"/>
        <end position="74"/>
    </location>
</feature>
<dbReference type="PANTHER" id="PTHR43135:SF3">
    <property type="entry name" value="ALPHA-D-RIBOSE 1-METHYLPHOSPHONATE 5-TRIPHOSPHATE DIPHOSPHATASE"/>
    <property type="match status" value="1"/>
</dbReference>
<dbReference type="SUPFAM" id="SSF51556">
    <property type="entry name" value="Metallo-dependent hydrolases"/>
    <property type="match status" value="1"/>
</dbReference>
<dbReference type="InterPro" id="IPR032466">
    <property type="entry name" value="Metal_Hydrolase"/>
</dbReference>
<name>A0A3B0SZ18_9ZZZZ</name>
<dbReference type="GO" id="GO:0016810">
    <property type="term" value="F:hydrolase activity, acting on carbon-nitrogen (but not peptide) bonds"/>
    <property type="evidence" value="ECO:0007669"/>
    <property type="project" value="InterPro"/>
</dbReference>
<dbReference type="InterPro" id="IPR051781">
    <property type="entry name" value="Metallo-dep_Hydrolase"/>
</dbReference>
<dbReference type="PANTHER" id="PTHR43135">
    <property type="entry name" value="ALPHA-D-RIBOSE 1-METHYLPHOSPHONATE 5-TRIPHOSPHATE DIPHOSPHATASE"/>
    <property type="match status" value="1"/>
</dbReference>
<sequence>MTIVFGGDVGVFTDGENYRELESMVQYGMQPKQVLQSATSVNASVFHLDNLGELKKGVLADIIAVEGNPIEDISKCVK</sequence>
<dbReference type="EMBL" id="UOEL01000070">
    <property type="protein sequence ID" value="VAW11711.1"/>
    <property type="molecule type" value="Genomic_DNA"/>
</dbReference>
<dbReference type="Pfam" id="PF01979">
    <property type="entry name" value="Amidohydro_1"/>
    <property type="match status" value="1"/>
</dbReference>
<proteinExistence type="predicted"/>
<protein>
    <recommendedName>
        <fullName evidence="1">Amidohydrolase-related domain-containing protein</fullName>
    </recommendedName>
</protein>
<accession>A0A3B0SZ18</accession>
<reference evidence="2" key="1">
    <citation type="submission" date="2018-06" db="EMBL/GenBank/DDBJ databases">
        <authorList>
            <person name="Zhirakovskaya E."/>
        </authorList>
    </citation>
    <scope>NUCLEOTIDE SEQUENCE</scope>
</reference>
<dbReference type="InterPro" id="IPR006680">
    <property type="entry name" value="Amidohydro-rel"/>
</dbReference>
<dbReference type="AlphaFoldDB" id="A0A3B0SZ18"/>
<organism evidence="2">
    <name type="scientific">hydrothermal vent metagenome</name>
    <dbReference type="NCBI Taxonomy" id="652676"/>
    <lineage>
        <taxon>unclassified sequences</taxon>
        <taxon>metagenomes</taxon>
        <taxon>ecological metagenomes</taxon>
    </lineage>
</organism>
<dbReference type="InterPro" id="IPR011059">
    <property type="entry name" value="Metal-dep_hydrolase_composite"/>
</dbReference>
<evidence type="ECO:0000313" key="2">
    <source>
        <dbReference type="EMBL" id="VAW11711.1"/>
    </source>
</evidence>
<evidence type="ECO:0000259" key="1">
    <source>
        <dbReference type="Pfam" id="PF01979"/>
    </source>
</evidence>
<dbReference type="Gene3D" id="3.20.20.140">
    <property type="entry name" value="Metal-dependent hydrolases"/>
    <property type="match status" value="1"/>
</dbReference>